<dbReference type="GO" id="GO:0008076">
    <property type="term" value="C:voltage-gated potassium channel complex"/>
    <property type="evidence" value="ECO:0007669"/>
    <property type="project" value="InterPro"/>
</dbReference>
<evidence type="ECO:0000256" key="5">
    <source>
        <dbReference type="ARBA" id="ARBA00023065"/>
    </source>
</evidence>
<dbReference type="InterPro" id="IPR013099">
    <property type="entry name" value="K_chnl_dom"/>
</dbReference>
<evidence type="ECO:0000256" key="2">
    <source>
        <dbReference type="ARBA" id="ARBA00022448"/>
    </source>
</evidence>
<dbReference type="Proteomes" id="UP000339690">
    <property type="component" value="Chromosome"/>
</dbReference>
<gene>
    <name evidence="10" type="ORF">GI584_06530</name>
</gene>
<feature type="transmembrane region" description="Helical" evidence="8">
    <location>
        <begin position="167"/>
        <end position="192"/>
    </location>
</feature>
<dbReference type="Gene3D" id="1.20.5.110">
    <property type="match status" value="1"/>
</dbReference>
<dbReference type="PANTHER" id="PTHR11537">
    <property type="entry name" value="VOLTAGE-GATED POTASSIUM CHANNEL"/>
    <property type="match status" value="1"/>
</dbReference>
<dbReference type="PANTHER" id="PTHR11537:SF254">
    <property type="entry name" value="POTASSIUM VOLTAGE-GATED CHANNEL PROTEIN SHAB"/>
    <property type="match status" value="1"/>
</dbReference>
<evidence type="ECO:0000259" key="9">
    <source>
        <dbReference type="Pfam" id="PF07885"/>
    </source>
</evidence>
<dbReference type="RefSeq" id="WP_153790697.1">
    <property type="nucleotide sequence ID" value="NZ_CP045915.1"/>
</dbReference>
<evidence type="ECO:0000313" key="10">
    <source>
        <dbReference type="EMBL" id="QGH33693.1"/>
    </source>
</evidence>
<keyword evidence="11" id="KW-1185">Reference proteome</keyword>
<evidence type="ECO:0000256" key="6">
    <source>
        <dbReference type="ARBA" id="ARBA00023136"/>
    </source>
</evidence>
<evidence type="ECO:0000256" key="4">
    <source>
        <dbReference type="ARBA" id="ARBA00022989"/>
    </source>
</evidence>
<feature type="transmembrane region" description="Helical" evidence="8">
    <location>
        <begin position="114"/>
        <end position="132"/>
    </location>
</feature>
<proteinExistence type="predicted"/>
<evidence type="ECO:0000313" key="11">
    <source>
        <dbReference type="Proteomes" id="UP000339690"/>
    </source>
</evidence>
<keyword evidence="3 8" id="KW-0812">Transmembrane</keyword>
<dbReference type="GO" id="GO:0005249">
    <property type="term" value="F:voltage-gated potassium channel activity"/>
    <property type="evidence" value="ECO:0007669"/>
    <property type="project" value="InterPro"/>
</dbReference>
<dbReference type="GO" id="GO:0001508">
    <property type="term" value="P:action potential"/>
    <property type="evidence" value="ECO:0007669"/>
    <property type="project" value="TreeGrafter"/>
</dbReference>
<feature type="domain" description="Potassium channel" evidence="9">
    <location>
        <begin position="118"/>
        <end position="192"/>
    </location>
</feature>
<feature type="transmembrane region" description="Helical" evidence="8">
    <location>
        <begin position="7"/>
        <end position="27"/>
    </location>
</feature>
<protein>
    <submittedName>
        <fullName evidence="10">Two pore domain potassium channel family protein</fullName>
    </submittedName>
</protein>
<evidence type="ECO:0000256" key="8">
    <source>
        <dbReference type="SAM" id="Phobius"/>
    </source>
</evidence>
<keyword evidence="7 10" id="KW-0407">Ion channel</keyword>
<evidence type="ECO:0000256" key="3">
    <source>
        <dbReference type="ARBA" id="ARBA00022692"/>
    </source>
</evidence>
<reference evidence="10 11" key="1">
    <citation type="submission" date="2019-11" db="EMBL/GenBank/DDBJ databases">
        <title>Gracilibacillus salitolerans sp. nov., a moderate halophile isolated from a saline soil in northwest China.</title>
        <authorList>
            <person name="Gan L."/>
        </authorList>
    </citation>
    <scope>NUCLEOTIDE SEQUENCE [LARGE SCALE GENOMIC DNA]</scope>
    <source>
        <strain evidence="10 11">SCU50</strain>
    </source>
</reference>
<dbReference type="AlphaFoldDB" id="A0A5Q2TI77"/>
<feature type="transmembrane region" description="Helical" evidence="8">
    <location>
        <begin position="33"/>
        <end position="51"/>
    </location>
</feature>
<keyword evidence="4 8" id="KW-1133">Transmembrane helix</keyword>
<sequence>MRHKFLLIYEVLLFFLALLSVILIWYTHPIARYINFSVWLIFAVDVITRLIKSDNKTDYIKKNPFDFIAINPFDSIFQLARFVRLFRVVRFILISKHYAKPVISILKTNGLDRLIGITISLILIFSIPVMLVEPSINSYQDAVWWSIVTSTTVGYGDISPSTVIGRIIAVFLMLIGIGLIGMVTGAIATFFIKDPVKSVTPEIEFIKQKLDRYEELSDEDIGRIIEMLTYIKEKKNKISI</sequence>
<evidence type="ECO:0000256" key="7">
    <source>
        <dbReference type="ARBA" id="ARBA00023303"/>
    </source>
</evidence>
<name>A0A5Q2TI77_9BACI</name>
<dbReference type="InterPro" id="IPR028325">
    <property type="entry name" value="VG_K_chnl"/>
</dbReference>
<organism evidence="10 11">
    <name type="scientific">Gracilibacillus salitolerans</name>
    <dbReference type="NCBI Taxonomy" id="2663022"/>
    <lineage>
        <taxon>Bacteria</taxon>
        <taxon>Bacillati</taxon>
        <taxon>Bacillota</taxon>
        <taxon>Bacilli</taxon>
        <taxon>Bacillales</taxon>
        <taxon>Bacillaceae</taxon>
        <taxon>Gracilibacillus</taxon>
    </lineage>
</organism>
<dbReference type="EMBL" id="CP045915">
    <property type="protein sequence ID" value="QGH33693.1"/>
    <property type="molecule type" value="Genomic_DNA"/>
</dbReference>
<accession>A0A5Q2TI77</accession>
<dbReference type="KEGG" id="grc:GI584_06530"/>
<keyword evidence="2" id="KW-0813">Transport</keyword>
<dbReference type="SUPFAM" id="SSF81324">
    <property type="entry name" value="Voltage-gated potassium channels"/>
    <property type="match status" value="1"/>
</dbReference>
<dbReference type="InterPro" id="IPR027359">
    <property type="entry name" value="Volt_channel_dom_sf"/>
</dbReference>
<dbReference type="Pfam" id="PF07885">
    <property type="entry name" value="Ion_trans_2"/>
    <property type="match status" value="1"/>
</dbReference>
<dbReference type="Gene3D" id="1.20.120.350">
    <property type="entry name" value="Voltage-gated potassium channels. Chain C"/>
    <property type="match status" value="1"/>
</dbReference>
<keyword evidence="6 8" id="KW-0472">Membrane</keyword>
<comment type="subcellular location">
    <subcellularLocation>
        <location evidence="1">Membrane</location>
        <topology evidence="1">Multi-pass membrane protein</topology>
    </subcellularLocation>
</comment>
<dbReference type="Gene3D" id="1.10.287.70">
    <property type="match status" value="1"/>
</dbReference>
<evidence type="ECO:0000256" key="1">
    <source>
        <dbReference type="ARBA" id="ARBA00004141"/>
    </source>
</evidence>
<keyword evidence="5" id="KW-0406">Ion transport</keyword>